<dbReference type="EMBL" id="JAASRN010000001">
    <property type="protein sequence ID" value="NIK73216.1"/>
    <property type="molecule type" value="Genomic_DNA"/>
</dbReference>
<evidence type="ECO:0000256" key="4">
    <source>
        <dbReference type="ARBA" id="ARBA00022989"/>
    </source>
</evidence>
<organism evidence="7 8">
    <name type="scientific">Thermonema lapsum</name>
    <dbReference type="NCBI Taxonomy" id="28195"/>
    <lineage>
        <taxon>Bacteria</taxon>
        <taxon>Pseudomonadati</taxon>
        <taxon>Bacteroidota</taxon>
        <taxon>Cytophagia</taxon>
        <taxon>Cytophagales</taxon>
        <taxon>Thermonemataceae</taxon>
        <taxon>Thermonema</taxon>
    </lineage>
</organism>
<comment type="caution">
    <text evidence="7">The sequence shown here is derived from an EMBL/GenBank/DDBJ whole genome shotgun (WGS) entry which is preliminary data.</text>
</comment>
<dbReference type="InterPro" id="IPR005171">
    <property type="entry name" value="Cyt_c_oxidase_su4_prok"/>
</dbReference>
<name>A0A846MNU4_9BACT</name>
<keyword evidence="8" id="KW-1185">Reference proteome</keyword>
<dbReference type="Pfam" id="PF03626">
    <property type="entry name" value="COX4_pro"/>
    <property type="match status" value="1"/>
</dbReference>
<evidence type="ECO:0000313" key="8">
    <source>
        <dbReference type="Proteomes" id="UP000537126"/>
    </source>
</evidence>
<evidence type="ECO:0000256" key="1">
    <source>
        <dbReference type="ARBA" id="ARBA00004651"/>
    </source>
</evidence>
<feature type="transmembrane region" description="Helical" evidence="6">
    <location>
        <begin position="15"/>
        <end position="34"/>
    </location>
</feature>
<dbReference type="Proteomes" id="UP000537126">
    <property type="component" value="Unassembled WGS sequence"/>
</dbReference>
<comment type="subcellular location">
    <subcellularLocation>
        <location evidence="1">Cell membrane</location>
        <topology evidence="1">Multi-pass membrane protein</topology>
    </subcellularLocation>
</comment>
<keyword evidence="3 6" id="KW-0812">Transmembrane</keyword>
<protein>
    <submittedName>
        <fullName evidence="7">Cytochrome c oxidase subunit IV</fullName>
    </submittedName>
</protein>
<dbReference type="AlphaFoldDB" id="A0A846MNU4"/>
<evidence type="ECO:0000256" key="5">
    <source>
        <dbReference type="ARBA" id="ARBA00023136"/>
    </source>
</evidence>
<evidence type="ECO:0000256" key="6">
    <source>
        <dbReference type="SAM" id="Phobius"/>
    </source>
</evidence>
<evidence type="ECO:0000256" key="3">
    <source>
        <dbReference type="ARBA" id="ARBA00022692"/>
    </source>
</evidence>
<keyword evidence="5 6" id="KW-0472">Membrane</keyword>
<feature type="transmembrane region" description="Helical" evidence="6">
    <location>
        <begin position="40"/>
        <end position="59"/>
    </location>
</feature>
<proteinExistence type="predicted"/>
<keyword evidence="4 6" id="KW-1133">Transmembrane helix</keyword>
<gene>
    <name evidence="7" type="ORF">FHS56_000702</name>
</gene>
<sequence length="96" mass="10693">MANTASNSTPQVKRLLQVFWILLGVTALEFLIAFTMNPGALKIAIFIGLTIIKAFYIVGEFMHLRHEVKSLIWSILLPMIFVVWLIVALIAEGGAH</sequence>
<reference evidence="7 8" key="1">
    <citation type="submission" date="2020-03" db="EMBL/GenBank/DDBJ databases">
        <title>Genomic Encyclopedia of Type Strains, Phase IV (KMG-IV): sequencing the most valuable type-strain genomes for metagenomic binning, comparative biology and taxonomic classification.</title>
        <authorList>
            <person name="Goeker M."/>
        </authorList>
    </citation>
    <scope>NUCLEOTIDE SEQUENCE [LARGE SCALE GENOMIC DNA]</scope>
    <source>
        <strain evidence="7 8">DSM 5718</strain>
    </source>
</reference>
<accession>A0A846MNU4</accession>
<dbReference type="GO" id="GO:0005886">
    <property type="term" value="C:plasma membrane"/>
    <property type="evidence" value="ECO:0007669"/>
    <property type="project" value="UniProtKB-SubCell"/>
</dbReference>
<keyword evidence="2" id="KW-1003">Cell membrane</keyword>
<dbReference type="RefSeq" id="WP_166918479.1">
    <property type="nucleotide sequence ID" value="NZ_JAASRN010000001.1"/>
</dbReference>
<evidence type="ECO:0000313" key="7">
    <source>
        <dbReference type="EMBL" id="NIK73216.1"/>
    </source>
</evidence>
<feature type="transmembrane region" description="Helical" evidence="6">
    <location>
        <begin position="71"/>
        <end position="91"/>
    </location>
</feature>
<evidence type="ECO:0000256" key="2">
    <source>
        <dbReference type="ARBA" id="ARBA00022475"/>
    </source>
</evidence>